<dbReference type="AlphaFoldDB" id="A0A6N8LRY2"/>
<gene>
    <name evidence="1" type="ORF">GQR91_01455</name>
</gene>
<organism evidence="1 2">
    <name type="scientific">Sphingomonas carotinifaciens</name>
    <dbReference type="NCBI Taxonomy" id="1166323"/>
    <lineage>
        <taxon>Bacteria</taxon>
        <taxon>Pseudomonadati</taxon>
        <taxon>Pseudomonadota</taxon>
        <taxon>Alphaproteobacteria</taxon>
        <taxon>Sphingomonadales</taxon>
        <taxon>Sphingomonadaceae</taxon>
        <taxon>Sphingomonas</taxon>
    </lineage>
</organism>
<proteinExistence type="predicted"/>
<accession>A0A6N8LRY2</accession>
<comment type="caution">
    <text evidence="1">The sequence shown here is derived from an EMBL/GenBank/DDBJ whole genome shotgun (WGS) entry which is preliminary data.</text>
</comment>
<sequence>MHEQDQYATATSITYLATLPPEWQPVCRSVLADGSLAVLATDVDLAGEHRRWRAIPNTSMEIVQPSRLAELVAAGRGRIWIVASDGTCSQGPTFPLETWLPTFERFADGRWLIVNRVSREGHARLLSPAGDLIDRFHLGNGVEHLAIDSSERIWVGYDDESVPSNNWRVPGQQNAEGGDAVVCFSDGGSPLFLPIWPQEGYGVVDPYAMSVDGAGVWSCPYMYAVEYFPLVRFIPGEPTRWWRNDLKGSLAIATAGDHALLAGGYEHDRLALLSLPGTGAGEQAPVIATWSMPLPPGGSWASERTTLLVGRGDTIHLVQDEIWYRWRVRDLIPT</sequence>
<name>A0A6N8LRY2_9SPHN</name>
<dbReference type="OrthoDB" id="6636929at2"/>
<protein>
    <recommendedName>
        <fullName evidence="3">WD40 repeat domain-containing protein</fullName>
    </recommendedName>
</protein>
<dbReference type="EMBL" id="WSUT01000002">
    <property type="protein sequence ID" value="MWC42328.1"/>
    <property type="molecule type" value="Genomic_DNA"/>
</dbReference>
<evidence type="ECO:0000313" key="2">
    <source>
        <dbReference type="Proteomes" id="UP000436801"/>
    </source>
</evidence>
<dbReference type="Proteomes" id="UP000436801">
    <property type="component" value="Unassembled WGS sequence"/>
</dbReference>
<dbReference type="SUPFAM" id="SSF63829">
    <property type="entry name" value="Calcium-dependent phosphotriesterase"/>
    <property type="match status" value="1"/>
</dbReference>
<evidence type="ECO:0008006" key="3">
    <source>
        <dbReference type="Google" id="ProtNLM"/>
    </source>
</evidence>
<dbReference type="RefSeq" id="WP_149683337.1">
    <property type="nucleotide sequence ID" value="NZ_FNBI01000009.1"/>
</dbReference>
<reference evidence="1 2" key="1">
    <citation type="submission" date="2019-12" db="EMBL/GenBank/DDBJ databases">
        <authorList>
            <person name="Zheng J."/>
        </authorList>
    </citation>
    <scope>NUCLEOTIDE SEQUENCE [LARGE SCALE GENOMIC DNA]</scope>
    <source>
        <strain evidence="1 2">DSM 27347</strain>
    </source>
</reference>
<evidence type="ECO:0000313" key="1">
    <source>
        <dbReference type="EMBL" id="MWC42328.1"/>
    </source>
</evidence>